<evidence type="ECO:0000313" key="2">
    <source>
        <dbReference type="Proteomes" id="UP000024332"/>
    </source>
</evidence>
<keyword evidence="2" id="KW-1185">Reference proteome</keyword>
<accession>A0A031LK17</accession>
<proteinExistence type="predicted"/>
<dbReference type="InterPro" id="IPR036412">
    <property type="entry name" value="HAD-like_sf"/>
</dbReference>
<sequence length="162" mass="18984">MMKYAVWLDGIILDIDLTDMLLRQYKGEDVELPLIDKIYPDWNEFKKIFKEDIIIVSPYNEEKTRMIIKKLGDFPFIYSDGKTKPSKKPMEVLFSSFSLDPLRTIVIGSSPLDLLSIRFYDSRVKFVCIKRKANCSKYSPYLQVDNLMELVKSLKRLKIEGN</sequence>
<organism evidence="1 2">
    <name type="scientific">Candidatus Acidianus copahuensis</name>
    <dbReference type="NCBI Taxonomy" id="1160895"/>
    <lineage>
        <taxon>Archaea</taxon>
        <taxon>Thermoproteota</taxon>
        <taxon>Thermoprotei</taxon>
        <taxon>Sulfolobales</taxon>
        <taxon>Sulfolobaceae</taxon>
        <taxon>Acidianus</taxon>
    </lineage>
</organism>
<dbReference type="CDD" id="cd01427">
    <property type="entry name" value="HAD_like"/>
    <property type="match status" value="1"/>
</dbReference>
<dbReference type="InterPro" id="IPR023214">
    <property type="entry name" value="HAD_sf"/>
</dbReference>
<dbReference type="SUPFAM" id="SSF56784">
    <property type="entry name" value="HAD-like"/>
    <property type="match status" value="1"/>
</dbReference>
<reference evidence="1 2" key="1">
    <citation type="submission" date="2014-03" db="EMBL/GenBank/DDBJ databases">
        <title>Draft genome sequence of the novel thermoacidophilic archaea Acidianus copahuensis ALE1 strain, isolated from Copahue volcanic area in Neuquen Argentina.</title>
        <authorList>
            <person name="Urbieta M.S."/>
            <person name="Rascovan N."/>
            <person name="Castro C."/>
            <person name="Revale S."/>
            <person name="Giaveno M.A."/>
            <person name="Vazquez M.P."/>
            <person name="Donati E.R."/>
        </authorList>
    </citation>
    <scope>NUCLEOTIDE SEQUENCE [LARGE SCALE GENOMIC DNA]</scope>
    <source>
        <strain evidence="1 2">ALE1</strain>
    </source>
</reference>
<gene>
    <name evidence="1" type="ORF">CM19_12110</name>
</gene>
<dbReference type="Gene3D" id="3.40.50.1000">
    <property type="entry name" value="HAD superfamily/HAD-like"/>
    <property type="match status" value="1"/>
</dbReference>
<dbReference type="AlphaFoldDB" id="A0A031LK17"/>
<comment type="caution">
    <text evidence="1">The sequence shown here is derived from an EMBL/GenBank/DDBJ whole genome shotgun (WGS) entry which is preliminary data.</text>
</comment>
<dbReference type="EMBL" id="JFZT01000061">
    <property type="protein sequence ID" value="EZQ01810.1"/>
    <property type="molecule type" value="Genomic_DNA"/>
</dbReference>
<protein>
    <recommendedName>
        <fullName evidence="3">HAD family hydrolase</fullName>
    </recommendedName>
</protein>
<evidence type="ECO:0008006" key="3">
    <source>
        <dbReference type="Google" id="ProtNLM"/>
    </source>
</evidence>
<evidence type="ECO:0000313" key="1">
    <source>
        <dbReference type="EMBL" id="EZQ01810.1"/>
    </source>
</evidence>
<name>A0A031LK17_9CREN</name>
<dbReference type="Proteomes" id="UP000024332">
    <property type="component" value="Unassembled WGS sequence"/>
</dbReference>